<sequence>MNPVSFIQISQDSKRYVLTIQSLPIDAATARQFTRFPEAQWPHIMSLILSTGLGLLQRLEPNHIEKIVQYHELEEIQRTMPDLQTHDGSEREEELLRQVLRQHIETLFDDWQQRLTKRLDNHLSQRDMKTP</sequence>
<protein>
    <submittedName>
        <fullName evidence="1">Uncharacterized protein</fullName>
    </submittedName>
</protein>
<comment type="caution">
    <text evidence="1">The sequence shown here is derived from an EMBL/GenBank/DDBJ whole genome shotgun (WGS) entry which is preliminary data.</text>
</comment>
<evidence type="ECO:0000313" key="1">
    <source>
        <dbReference type="EMBL" id="PSR26737.1"/>
    </source>
</evidence>
<evidence type="ECO:0000313" key="2">
    <source>
        <dbReference type="Proteomes" id="UP000242699"/>
    </source>
</evidence>
<accession>A0A2T2WWW2</accession>
<gene>
    <name evidence="1" type="ORF">C7B43_13235</name>
</gene>
<name>A0A2T2WWW2_9FIRM</name>
<organism evidence="1 2">
    <name type="scientific">Sulfobacillus benefaciens</name>
    <dbReference type="NCBI Taxonomy" id="453960"/>
    <lineage>
        <taxon>Bacteria</taxon>
        <taxon>Bacillati</taxon>
        <taxon>Bacillota</taxon>
        <taxon>Clostridia</taxon>
        <taxon>Eubacteriales</taxon>
        <taxon>Clostridiales Family XVII. Incertae Sedis</taxon>
        <taxon>Sulfobacillus</taxon>
    </lineage>
</organism>
<proteinExistence type="predicted"/>
<dbReference type="AlphaFoldDB" id="A0A2T2WWW2"/>
<dbReference type="Proteomes" id="UP000242699">
    <property type="component" value="Unassembled WGS sequence"/>
</dbReference>
<dbReference type="EMBL" id="PXYT01000033">
    <property type="protein sequence ID" value="PSR26737.1"/>
    <property type="molecule type" value="Genomic_DNA"/>
</dbReference>
<reference evidence="1 2" key="1">
    <citation type="journal article" date="2014" name="BMC Genomics">
        <title>Comparison of environmental and isolate Sulfobacillus genomes reveals diverse carbon, sulfur, nitrogen, and hydrogen metabolisms.</title>
        <authorList>
            <person name="Justice N.B."/>
            <person name="Norman A."/>
            <person name="Brown C.T."/>
            <person name="Singh A."/>
            <person name="Thomas B.C."/>
            <person name="Banfield J.F."/>
        </authorList>
    </citation>
    <scope>NUCLEOTIDE SEQUENCE [LARGE SCALE GENOMIC DNA]</scope>
    <source>
        <strain evidence="1">AMDSBA1</strain>
    </source>
</reference>